<dbReference type="Proteomes" id="UP000595332">
    <property type="component" value="Chromosome"/>
</dbReference>
<dbReference type="PANTHER" id="PTHR11364">
    <property type="entry name" value="THIOSULFATE SULFERTANSFERASE"/>
    <property type="match status" value="1"/>
</dbReference>
<evidence type="ECO:0000313" key="5">
    <source>
        <dbReference type="Proteomes" id="UP000595332"/>
    </source>
</evidence>
<gene>
    <name evidence="4" type="ORF">NEJAP_0998</name>
</gene>
<accession>A0A7R6PRA2</accession>
<proteinExistence type="predicted"/>
<sequence length="287" mass="31528">MYQTLISVEELQHNSSSQGWVVVDCRSDLADPSKGYQLYREGHIPHAQFMDLEEDLSSPIDSASGRHPLPGLQKFKEKLGKVGISTRSQVVVYDDCGGAMASRLWWLLRCLGHEAVAVLDGGFPVWKQQAGDISTNVFLPVKEVYQEADVNTILLDDWKNLAMPVISSEKLLRSLVHVQLVDARATPRFNGEVEPIDPIAGHVPGALNRPFADNMTAAGIFKPADQLAQEWSSLVNVDKPVIHMCGSGVTACHNILAMAHAGMVNSVLYAGSWSEWIRDSQRPVSCL</sequence>
<keyword evidence="2" id="KW-0677">Repeat</keyword>
<evidence type="ECO:0000256" key="1">
    <source>
        <dbReference type="ARBA" id="ARBA00022679"/>
    </source>
</evidence>
<dbReference type="EC" id="2.8.1.1" evidence="4"/>
<organism evidence="4 5">
    <name type="scientific">Neptunomonas japonica JAMM 1380</name>
    <dbReference type="NCBI Taxonomy" id="1441457"/>
    <lineage>
        <taxon>Bacteria</taxon>
        <taxon>Pseudomonadati</taxon>
        <taxon>Pseudomonadota</taxon>
        <taxon>Gammaproteobacteria</taxon>
        <taxon>Oceanospirillales</taxon>
        <taxon>Oceanospirillaceae</taxon>
        <taxon>Neptunomonas</taxon>
    </lineage>
</organism>
<evidence type="ECO:0000313" key="4">
    <source>
        <dbReference type="EMBL" id="BBB28955.1"/>
    </source>
</evidence>
<dbReference type="GO" id="GO:0016784">
    <property type="term" value="F:3-mercaptopyruvate sulfurtransferase activity"/>
    <property type="evidence" value="ECO:0007669"/>
    <property type="project" value="UniProtKB-EC"/>
</dbReference>
<keyword evidence="5" id="KW-1185">Reference proteome</keyword>
<dbReference type="PROSITE" id="PS50206">
    <property type="entry name" value="RHODANESE_3"/>
    <property type="match status" value="2"/>
</dbReference>
<dbReference type="PANTHER" id="PTHR11364:SF27">
    <property type="entry name" value="SULFURTRANSFERASE"/>
    <property type="match status" value="1"/>
</dbReference>
<evidence type="ECO:0000259" key="3">
    <source>
        <dbReference type="PROSITE" id="PS50206"/>
    </source>
</evidence>
<dbReference type="CDD" id="cd01448">
    <property type="entry name" value="TST_Repeat_1"/>
    <property type="match status" value="1"/>
</dbReference>
<dbReference type="InterPro" id="IPR001763">
    <property type="entry name" value="Rhodanese-like_dom"/>
</dbReference>
<dbReference type="Pfam" id="PF00581">
    <property type="entry name" value="Rhodanese"/>
    <property type="match status" value="2"/>
</dbReference>
<dbReference type="InterPro" id="IPR045078">
    <property type="entry name" value="TST/MPST-like"/>
</dbReference>
<feature type="domain" description="Rhodanese" evidence="3">
    <location>
        <begin position="16"/>
        <end position="135"/>
    </location>
</feature>
<dbReference type="SMART" id="SM00450">
    <property type="entry name" value="RHOD"/>
    <property type="match status" value="2"/>
</dbReference>
<reference evidence="4 5" key="1">
    <citation type="journal article" date="2008" name="Int. J. Syst. Evol. Microbiol.">
        <title>Neptunomonas japonica sp. nov., an Osedax japonicus symbiont-like bacterium isolated from sediment adjacent to sperm whale carcasses off Kagoshima, Japan.</title>
        <authorList>
            <person name="Miyazaki M."/>
            <person name="Nogi Y."/>
            <person name="Fujiwara Y."/>
            <person name="Kawato M."/>
            <person name="Kubokawa K."/>
            <person name="Horikoshi K."/>
        </authorList>
    </citation>
    <scope>NUCLEOTIDE SEQUENCE [LARGE SCALE GENOMIC DNA]</scope>
    <source>
        <strain evidence="4 5">JAMM 1380</strain>
    </source>
</reference>
<evidence type="ECO:0000256" key="2">
    <source>
        <dbReference type="ARBA" id="ARBA00022737"/>
    </source>
</evidence>
<dbReference type="Gene3D" id="3.40.250.10">
    <property type="entry name" value="Rhodanese-like domain"/>
    <property type="match status" value="2"/>
</dbReference>
<dbReference type="AlphaFoldDB" id="A0A7R6PRA2"/>
<protein>
    <submittedName>
        <fullName evidence="4">Thiosulfate/3-mercaptopyruvate sulfurtransferase</fullName>
        <ecNumber evidence="4">2.8.1.1</ecNumber>
        <ecNumber evidence="4">2.8.1.2</ecNumber>
    </submittedName>
</protein>
<dbReference type="EMBL" id="AP014546">
    <property type="protein sequence ID" value="BBB28955.1"/>
    <property type="molecule type" value="Genomic_DNA"/>
</dbReference>
<dbReference type="EC" id="2.8.1.2" evidence="4"/>
<name>A0A7R6PRA2_9GAMM</name>
<dbReference type="KEGG" id="njp:NEJAP_0998"/>
<keyword evidence="1 4" id="KW-0808">Transferase</keyword>
<dbReference type="CDD" id="cd01449">
    <property type="entry name" value="TST_Repeat_2"/>
    <property type="match status" value="1"/>
</dbReference>
<dbReference type="InterPro" id="IPR036873">
    <property type="entry name" value="Rhodanese-like_dom_sf"/>
</dbReference>
<keyword evidence="4" id="KW-0670">Pyruvate</keyword>
<feature type="domain" description="Rhodanese" evidence="3">
    <location>
        <begin position="174"/>
        <end position="285"/>
    </location>
</feature>
<dbReference type="RefSeq" id="WP_201349597.1">
    <property type="nucleotide sequence ID" value="NZ_AP014546.1"/>
</dbReference>
<dbReference type="GO" id="GO:0004792">
    <property type="term" value="F:thiosulfate-cyanide sulfurtransferase activity"/>
    <property type="evidence" value="ECO:0007669"/>
    <property type="project" value="UniProtKB-EC"/>
</dbReference>
<dbReference type="SUPFAM" id="SSF52821">
    <property type="entry name" value="Rhodanese/Cell cycle control phosphatase"/>
    <property type="match status" value="2"/>
</dbReference>